<name>A0A815G1Q0_ADIRI</name>
<evidence type="ECO:0008006" key="3">
    <source>
        <dbReference type="Google" id="ProtNLM"/>
    </source>
</evidence>
<gene>
    <name evidence="1" type="ORF">XAT740_LOCUS30538</name>
</gene>
<evidence type="ECO:0000313" key="2">
    <source>
        <dbReference type="Proteomes" id="UP000663828"/>
    </source>
</evidence>
<dbReference type="Proteomes" id="UP000663828">
    <property type="component" value="Unassembled WGS sequence"/>
</dbReference>
<accession>A0A815G1Q0</accession>
<comment type="caution">
    <text evidence="1">The sequence shown here is derived from an EMBL/GenBank/DDBJ whole genome shotgun (WGS) entry which is preliminary data.</text>
</comment>
<sequence>MKAKQTAKASPLWPSFSQLKKILVAGQRLSALTGAQVKDLLPDPTTFMHYISRNVDKVYELRKKQLVDWCHLIDEFCITVDFWSAGHTGIHFGGVSLYHIDHNNELYVFILGCYPYDEGDQKAPTIRAFVEKCLEE</sequence>
<dbReference type="EMBL" id="CAJNOR010002731">
    <property type="protein sequence ID" value="CAF1333068.1"/>
    <property type="molecule type" value="Genomic_DNA"/>
</dbReference>
<evidence type="ECO:0000313" key="1">
    <source>
        <dbReference type="EMBL" id="CAF1333068.1"/>
    </source>
</evidence>
<protein>
    <recommendedName>
        <fullName evidence="3">Transposase</fullName>
    </recommendedName>
</protein>
<keyword evidence="2" id="KW-1185">Reference proteome</keyword>
<organism evidence="1 2">
    <name type="scientific">Adineta ricciae</name>
    <name type="common">Rotifer</name>
    <dbReference type="NCBI Taxonomy" id="249248"/>
    <lineage>
        <taxon>Eukaryota</taxon>
        <taxon>Metazoa</taxon>
        <taxon>Spiralia</taxon>
        <taxon>Gnathifera</taxon>
        <taxon>Rotifera</taxon>
        <taxon>Eurotatoria</taxon>
        <taxon>Bdelloidea</taxon>
        <taxon>Adinetida</taxon>
        <taxon>Adinetidae</taxon>
        <taxon>Adineta</taxon>
    </lineage>
</organism>
<reference evidence="1" key="1">
    <citation type="submission" date="2021-02" db="EMBL/GenBank/DDBJ databases">
        <authorList>
            <person name="Nowell W R."/>
        </authorList>
    </citation>
    <scope>NUCLEOTIDE SEQUENCE</scope>
</reference>
<proteinExistence type="predicted"/>
<dbReference type="AlphaFoldDB" id="A0A815G1Q0"/>